<gene>
    <name evidence="1" type="ORF">DFR87_06305</name>
</gene>
<name>A0A2U9ITJ0_9CREN</name>
<protein>
    <submittedName>
        <fullName evidence="1">DUF1464 domain-containing protein</fullName>
    </submittedName>
</protein>
<dbReference type="RefSeq" id="WP_054837335.1">
    <property type="nucleotide sequence ID" value="NZ_BBBA01000044.1"/>
</dbReference>
<dbReference type="STRING" id="1293036.GCA_001315825_02849"/>
<accession>A0A2U9ITJ0</accession>
<dbReference type="Proteomes" id="UP000247586">
    <property type="component" value="Chromosome"/>
</dbReference>
<evidence type="ECO:0000313" key="2">
    <source>
        <dbReference type="Proteomes" id="UP000247586"/>
    </source>
</evidence>
<dbReference type="GeneID" id="36834937"/>
<reference evidence="2" key="2">
    <citation type="submission" date="2020-03" db="EMBL/GenBank/DDBJ databases">
        <title>Complete Genome Sequences of Extremely Thermoacidophilic, Metal-Mobilizing Type-Strain Members of the Archaeal Family Sulfolobaceae: Acidianus brierleyi DSM-1651T, Acidianus sulfidivorans DSM-18786T, Metallosphaera hakonensis DSM-7519T, and Metallosphaera prunae DSM-10039T.</title>
        <authorList>
            <person name="Counts J.A."/>
            <person name="Kelly R.M."/>
        </authorList>
    </citation>
    <scope>NUCLEOTIDE SEQUENCE [LARGE SCALE GENOMIC DNA]</scope>
    <source>
        <strain evidence="2">HO1-1</strain>
    </source>
</reference>
<proteinExistence type="predicted"/>
<reference evidence="1 2" key="1">
    <citation type="submission" date="2018-05" db="EMBL/GenBank/DDBJ databases">
        <title>Complete Genome Sequences of Extremely Thermoacidophilic, Metal-Mobilizing Type-Strain Members of the Archaeal Family Sulfolobaceae: Acidianus brierleyi DSM-1651T, Acidianus sulfidivorans DSM-18786T, Metallosphaera hakonensis DSM-7519T, and Metallosphaera prunae DSM-10039T.</title>
        <authorList>
            <person name="Counts J.A."/>
            <person name="Kelly R.M."/>
        </authorList>
    </citation>
    <scope>NUCLEOTIDE SEQUENCE [LARGE SCALE GENOMIC DNA]</scope>
    <source>
        <strain evidence="1 2">HO1-1</strain>
    </source>
</reference>
<keyword evidence="2" id="KW-1185">Reference proteome</keyword>
<organism evidence="1 2">
    <name type="scientific">Metallosphaera hakonensis JCM 8857 = DSM 7519</name>
    <dbReference type="NCBI Taxonomy" id="1293036"/>
    <lineage>
        <taxon>Archaea</taxon>
        <taxon>Thermoproteota</taxon>
        <taxon>Thermoprotei</taxon>
        <taxon>Sulfolobales</taxon>
        <taxon>Sulfolobaceae</taxon>
        <taxon>Metallosphaera</taxon>
    </lineage>
</organism>
<dbReference type="EMBL" id="CP029287">
    <property type="protein sequence ID" value="AWR99380.1"/>
    <property type="molecule type" value="Genomic_DNA"/>
</dbReference>
<dbReference type="Pfam" id="PF07318">
    <property type="entry name" value="DUF1464"/>
    <property type="match status" value="1"/>
</dbReference>
<sequence length="306" mass="34140">MIFAGIDPGSTTYGVALIDQTGRLVRYEEYLTDLVEKDSSSIINFILKYKPSLVALPSGHGLPFIRSKDIDEFKIFLMTLSLTDKGPLHSFLRASRLMNGVTIPSVIELTSVPSHRKKNMIDLGTADKVASAFFYRSMFDSFVLVEAGSKFISVLVVFGGVIVDGLGGSTLPGSAGFMDGELAYIMSQHKNLTKRTIYSSGEFKRALEIVEIFSTYYSRLYNIPIIVSGKRKDEVPFGKKFHFRFKEASVGAAYIASAISGFRFKEYIEMLYSSGTAIDYVEIEEWGEVITWIKTRFQTKTETSDS</sequence>
<reference evidence="2" key="3">
    <citation type="submission" date="2020-03" db="EMBL/GenBank/DDBJ databases">
        <title>Sequencing and Assembly of Multiple Reported Metal-Biooxidizing Members of the Extremely Thermoacidophilic Archaeal Family Sulfolobaceae.</title>
        <authorList>
            <person name="Counts J.A."/>
            <person name="Kelly R.M."/>
        </authorList>
    </citation>
    <scope>NUCLEOTIDE SEQUENCE [LARGE SCALE GENOMIC DNA]</scope>
    <source>
        <strain evidence="2">HO1-1</strain>
    </source>
</reference>
<dbReference type="AlphaFoldDB" id="A0A2U9ITJ0"/>
<dbReference type="OrthoDB" id="146520at2157"/>
<dbReference type="InterPro" id="IPR009927">
    <property type="entry name" value="DUF1464"/>
</dbReference>
<evidence type="ECO:0000313" key="1">
    <source>
        <dbReference type="EMBL" id="AWR99380.1"/>
    </source>
</evidence>
<dbReference type="KEGG" id="mhk:DFR87_06305"/>